<proteinExistence type="predicted"/>
<evidence type="ECO:0000313" key="2">
    <source>
        <dbReference type="Proteomes" id="UP000825598"/>
    </source>
</evidence>
<geneLocation type="plasmid" evidence="1 2">
    <name>unnamed1</name>
</geneLocation>
<gene>
    <name evidence="1" type="ORF">K6L26_30370</name>
</gene>
<keyword evidence="1" id="KW-0378">Hydrolase</keyword>
<evidence type="ECO:0000313" key="1">
    <source>
        <dbReference type="EMBL" id="QZH69442.1"/>
    </source>
</evidence>
<protein>
    <submittedName>
        <fullName evidence="1">Alpha/beta hydrolase</fullName>
    </submittedName>
</protein>
<organism evidence="1 2">
    <name type="scientific">Mycolicibacterium farcinogenes</name>
    <name type="common">Mycobacterium farcinogenes</name>
    <dbReference type="NCBI Taxonomy" id="1802"/>
    <lineage>
        <taxon>Bacteria</taxon>
        <taxon>Bacillati</taxon>
        <taxon>Actinomycetota</taxon>
        <taxon>Actinomycetes</taxon>
        <taxon>Mycobacteriales</taxon>
        <taxon>Mycobacteriaceae</taxon>
        <taxon>Mycolicibacterium</taxon>
    </lineage>
</organism>
<keyword evidence="1" id="KW-0614">Plasmid</keyword>
<dbReference type="EMBL" id="CP081674">
    <property type="protein sequence ID" value="QZH69442.1"/>
    <property type="molecule type" value="Genomic_DNA"/>
</dbReference>
<keyword evidence="2" id="KW-1185">Reference proteome</keyword>
<sequence length="256" mass="27943">MIALDLPGFGKPENPISHGPGEQLANIVAFLDPMDIAQCDLVGHSMGTLLACELATHYPGRVDRLVLSDSPVTSVLGLSRHPWRILSRNPQVATFLVEALTAVLRPPWLARRLILAMSSARWLALRAYVFRPAALSIEDMTGMLDGAGAPGAWPTLRKWFGYDPQPALAGVRQPILVIHGERDTICPLDDVHLLVASNRAVENVHLIPSVGHVPMIEAPDEFNECVTHFFGQESRPEREEQMSSSALPTPTTTIDA</sequence>
<name>A0ACD1FR92_MYCFR</name>
<dbReference type="Proteomes" id="UP000825598">
    <property type="component" value="Plasmid unnamed1"/>
</dbReference>
<accession>A0ACD1FR92</accession>
<reference evidence="1" key="1">
    <citation type="submission" date="2021-07" db="EMBL/GenBank/DDBJ databases">
        <title>Complete Genome Sequences of Mycobacterium farcinogenes Isolated from Clinical Specimens from Patients in Thailand.</title>
        <authorList>
            <person name="Sodsai P."/>
        </authorList>
    </citation>
    <scope>NUCLEOTIDE SEQUENCE</scope>
    <source>
        <strain evidence="1">BKK/CU-MFGFA-001</strain>
    </source>
</reference>